<feature type="transmembrane region" description="Helical" evidence="1">
    <location>
        <begin position="51"/>
        <end position="70"/>
    </location>
</feature>
<accession>A0A2C8ZL32</accession>
<sequence length="130" mass="14239">MTTADEPTPPRIRRVRSTTESLLSIVLVLEAVLMFFVTLTVFGIKALPAGMAFIGGGVLIFALIATGRLLRRPWGVWVGWALQGVLLATGVVLTAMYFVALAFIAIWIFCFVKGRQIDRQRASFDNPPAT</sequence>
<organism evidence="2 3">
    <name type="scientific">Salinibacterium xinjiangense</name>
    <dbReference type="NCBI Taxonomy" id="386302"/>
    <lineage>
        <taxon>Bacteria</taxon>
        <taxon>Bacillati</taxon>
        <taxon>Actinomycetota</taxon>
        <taxon>Actinomycetes</taxon>
        <taxon>Micrococcales</taxon>
        <taxon>Microbacteriaceae</taxon>
        <taxon>Salinibacterium</taxon>
    </lineage>
</organism>
<dbReference type="Proteomes" id="UP000219440">
    <property type="component" value="Unassembled WGS sequence"/>
</dbReference>
<gene>
    <name evidence="2" type="ORF">SAMN06296378_1587</name>
</gene>
<reference evidence="2 3" key="1">
    <citation type="submission" date="2017-09" db="EMBL/GenBank/DDBJ databases">
        <authorList>
            <person name="Ehlers B."/>
            <person name="Leendertz F.H."/>
        </authorList>
    </citation>
    <scope>NUCLEOTIDE SEQUENCE [LARGE SCALE GENOMIC DNA]</scope>
    <source>
        <strain evidence="2 3">CGMCC 1.05381</strain>
    </source>
</reference>
<proteinExistence type="predicted"/>
<protein>
    <recommendedName>
        <fullName evidence="4">DUF4233 domain-containing protein</fullName>
    </recommendedName>
</protein>
<keyword evidence="1" id="KW-1133">Transmembrane helix</keyword>
<evidence type="ECO:0000313" key="2">
    <source>
        <dbReference type="EMBL" id="SOE65609.1"/>
    </source>
</evidence>
<evidence type="ECO:0000313" key="3">
    <source>
        <dbReference type="Proteomes" id="UP000219440"/>
    </source>
</evidence>
<dbReference type="Pfam" id="PF14017">
    <property type="entry name" value="DUF4233"/>
    <property type="match status" value="1"/>
</dbReference>
<evidence type="ECO:0000256" key="1">
    <source>
        <dbReference type="SAM" id="Phobius"/>
    </source>
</evidence>
<dbReference type="RefSeq" id="WP_229671198.1">
    <property type="nucleotide sequence ID" value="NZ_BMLC01000001.1"/>
</dbReference>
<name>A0A2C8ZL32_9MICO</name>
<keyword evidence="3" id="KW-1185">Reference proteome</keyword>
<evidence type="ECO:0008006" key="4">
    <source>
        <dbReference type="Google" id="ProtNLM"/>
    </source>
</evidence>
<keyword evidence="1" id="KW-0472">Membrane</keyword>
<dbReference type="AlphaFoldDB" id="A0A2C8ZL32"/>
<feature type="transmembrane region" description="Helical" evidence="1">
    <location>
        <begin position="82"/>
        <end position="112"/>
    </location>
</feature>
<dbReference type="EMBL" id="OCST01000003">
    <property type="protein sequence ID" value="SOE65609.1"/>
    <property type="molecule type" value="Genomic_DNA"/>
</dbReference>
<dbReference type="InterPro" id="IPR025327">
    <property type="entry name" value="DUF4233"/>
</dbReference>
<feature type="transmembrane region" description="Helical" evidence="1">
    <location>
        <begin position="22"/>
        <end position="44"/>
    </location>
</feature>
<keyword evidence="1" id="KW-0812">Transmembrane</keyword>